<comment type="caution">
    <text evidence="2">The sequence shown here is derived from an EMBL/GenBank/DDBJ whole genome shotgun (WGS) entry which is preliminary data.</text>
</comment>
<dbReference type="Proteomes" id="UP000326757">
    <property type="component" value="Unassembled WGS sequence"/>
</dbReference>
<dbReference type="SUPFAM" id="SSF53474">
    <property type="entry name" value="alpha/beta-Hydrolases"/>
    <property type="match status" value="1"/>
</dbReference>
<proteinExistence type="predicted"/>
<evidence type="ECO:0000259" key="1">
    <source>
        <dbReference type="Pfam" id="PF12697"/>
    </source>
</evidence>
<dbReference type="InterPro" id="IPR052897">
    <property type="entry name" value="Sec-Metab_Biosynth_Hydrolase"/>
</dbReference>
<dbReference type="PANTHER" id="PTHR37017">
    <property type="entry name" value="AB HYDROLASE-1 DOMAIN-CONTAINING PROTEIN-RELATED"/>
    <property type="match status" value="1"/>
</dbReference>
<reference evidence="2 3" key="1">
    <citation type="submission" date="2019-06" db="EMBL/GenBank/DDBJ databases">
        <title>Genome Sequence of the Brown Rot Fungal Pathogen Monilinia laxa.</title>
        <authorList>
            <person name="De Miccolis Angelini R.M."/>
            <person name="Landi L."/>
            <person name="Abate D."/>
            <person name="Pollastro S."/>
            <person name="Romanazzi G."/>
            <person name="Faretra F."/>
        </authorList>
    </citation>
    <scope>NUCLEOTIDE SEQUENCE [LARGE SCALE GENOMIC DNA]</scope>
    <source>
        <strain evidence="2 3">Mlax316</strain>
    </source>
</reference>
<evidence type="ECO:0000313" key="3">
    <source>
        <dbReference type="Proteomes" id="UP000326757"/>
    </source>
</evidence>
<protein>
    <recommendedName>
        <fullName evidence="1">AB hydrolase-1 domain-containing protein</fullName>
    </recommendedName>
</protein>
<dbReference type="InterPro" id="IPR000073">
    <property type="entry name" value="AB_hydrolase_1"/>
</dbReference>
<dbReference type="OrthoDB" id="1263307at2759"/>
<dbReference type="AlphaFoldDB" id="A0A5N6K6T6"/>
<organism evidence="2 3">
    <name type="scientific">Monilinia laxa</name>
    <name type="common">Brown rot fungus</name>
    <name type="synonym">Sclerotinia laxa</name>
    <dbReference type="NCBI Taxonomy" id="61186"/>
    <lineage>
        <taxon>Eukaryota</taxon>
        <taxon>Fungi</taxon>
        <taxon>Dikarya</taxon>
        <taxon>Ascomycota</taxon>
        <taxon>Pezizomycotina</taxon>
        <taxon>Leotiomycetes</taxon>
        <taxon>Helotiales</taxon>
        <taxon>Sclerotiniaceae</taxon>
        <taxon>Monilinia</taxon>
    </lineage>
</organism>
<dbReference type="PANTHER" id="PTHR37017:SF13">
    <property type="entry name" value="AB HYDROLASE-1 DOMAIN-CONTAINING PROTEIN"/>
    <property type="match status" value="1"/>
</dbReference>
<dbReference type="Gene3D" id="3.40.50.1820">
    <property type="entry name" value="alpha/beta hydrolase"/>
    <property type="match status" value="1"/>
</dbReference>
<keyword evidence="3" id="KW-1185">Reference proteome</keyword>
<sequence length="266" mass="29378">MASSKPIIVLFPGAFHSTNAFMLLKTAFEEKSYTCILPPNPPRLGKSDFTDVNLDTDVSFFRESVLLPLLNDGRELVLILHSYAGVSVGGAVQGLTISERQMAGQKGGVCGLIGISAMTFPAGVSFQEFLQVTEEMLPWTTVDAEKNKILVKNVELGVQHFYNQLPATEAQKWAAEIQSQSLATFKTKAKYSPYTDEAWKGKLAYLLYENDRTFSMQIQQSFVQAGSFDIVESLPASHFPFLDMPERTADVITKIIVAFGKERSSS</sequence>
<name>A0A5N6K6T6_MONLA</name>
<gene>
    <name evidence="2" type="ORF">EYC80_002046</name>
</gene>
<dbReference type="EMBL" id="VIGI01000007">
    <property type="protein sequence ID" value="KAB8298318.1"/>
    <property type="molecule type" value="Genomic_DNA"/>
</dbReference>
<dbReference type="InterPro" id="IPR029058">
    <property type="entry name" value="AB_hydrolase_fold"/>
</dbReference>
<accession>A0A5N6K6T6</accession>
<feature type="domain" description="AB hydrolase-1" evidence="1">
    <location>
        <begin position="8"/>
        <end position="251"/>
    </location>
</feature>
<dbReference type="Pfam" id="PF12697">
    <property type="entry name" value="Abhydrolase_6"/>
    <property type="match status" value="1"/>
</dbReference>
<evidence type="ECO:0000313" key="2">
    <source>
        <dbReference type="EMBL" id="KAB8298318.1"/>
    </source>
</evidence>